<keyword evidence="3" id="KW-0687">Ribonucleoprotein</keyword>
<accession>A0A2H9TKU2</accession>
<reference evidence="7 8" key="1">
    <citation type="submission" date="2016-10" db="EMBL/GenBank/DDBJ databases">
        <title>The genome of Paramicrosporidium saccamoebae is the missing link in understanding Cryptomycota and Microsporidia evolution.</title>
        <authorList>
            <person name="Quandt C.A."/>
            <person name="Beaudet D."/>
            <person name="Corsaro D."/>
            <person name="Michel R."/>
            <person name="Corradi N."/>
            <person name="James T."/>
        </authorList>
    </citation>
    <scope>NUCLEOTIDE SEQUENCE [LARGE SCALE GENOMIC DNA]</scope>
    <source>
        <strain evidence="7 8">KSL3</strain>
    </source>
</reference>
<dbReference type="GO" id="GO:0016740">
    <property type="term" value="F:transferase activity"/>
    <property type="evidence" value="ECO:0007669"/>
    <property type="project" value="InterPro"/>
</dbReference>
<evidence type="ECO:0000313" key="8">
    <source>
        <dbReference type="Proteomes" id="UP000240830"/>
    </source>
</evidence>
<evidence type="ECO:0000313" key="7">
    <source>
        <dbReference type="EMBL" id="PJF18356.1"/>
    </source>
</evidence>
<sequence length="301" mass="32622">MWKRFYGVASMPLRDVRGSNPLTLLGRKGLLQQLPTAVAATLKPDLKLTQLRNAVRMHARQLPFPEHMLDIDPLTVIPVRGAHPALSVALRKKGGRNHHGKITCRHRGGGFKRRIRLLDKSRLAKGQVVRIEHDPNRSAKIALVKGVDGRVFYVLAWDGCKAGDTVDMTGQRNGTTLSLLDIALGTTIHNIETRPGQGGQLCRSAGTKAVLVGKSGGEASIKLPSGVIRKLSLQCRATIGVVGNAEWHLRILGKAGRRRNLGWRPTVRGVAMNANDHPHGGGKGGRSKGKPSQSPWGKICK</sequence>
<protein>
    <submittedName>
        <fullName evidence="7">50S ribosomal protein L2</fullName>
    </submittedName>
</protein>
<proteinExistence type="inferred from homology"/>
<dbReference type="NCBIfam" id="TIGR01171">
    <property type="entry name" value="rplB_bact"/>
    <property type="match status" value="1"/>
</dbReference>
<dbReference type="OrthoDB" id="268576at2759"/>
<dbReference type="PANTHER" id="PTHR13691:SF5">
    <property type="entry name" value="LARGE RIBOSOMAL SUBUNIT PROTEIN UL2M"/>
    <property type="match status" value="1"/>
</dbReference>
<keyword evidence="8" id="KW-1185">Reference proteome</keyword>
<dbReference type="InterPro" id="IPR022669">
    <property type="entry name" value="Ribosomal_uL2_C"/>
</dbReference>
<feature type="domain" description="Large ribosomal subunit protein uL2 RNA-binding" evidence="6">
    <location>
        <begin position="95"/>
        <end position="168"/>
    </location>
</feature>
<keyword evidence="2 7" id="KW-0689">Ribosomal protein</keyword>
<dbReference type="Gene3D" id="4.10.950.10">
    <property type="entry name" value="Ribosomal protein L2, domain 3"/>
    <property type="match status" value="1"/>
</dbReference>
<dbReference type="SUPFAM" id="SSF50249">
    <property type="entry name" value="Nucleic acid-binding proteins"/>
    <property type="match status" value="1"/>
</dbReference>
<evidence type="ECO:0000256" key="4">
    <source>
        <dbReference type="SAM" id="MobiDB-lite"/>
    </source>
</evidence>
<dbReference type="Proteomes" id="UP000240830">
    <property type="component" value="Unassembled WGS sequence"/>
</dbReference>
<dbReference type="Gene3D" id="2.40.50.140">
    <property type="entry name" value="Nucleic acid-binding proteins"/>
    <property type="match status" value="1"/>
</dbReference>
<dbReference type="AlphaFoldDB" id="A0A2H9TKU2"/>
<feature type="region of interest" description="Disordered" evidence="4">
    <location>
        <begin position="270"/>
        <end position="301"/>
    </location>
</feature>
<evidence type="ECO:0000256" key="2">
    <source>
        <dbReference type="ARBA" id="ARBA00022980"/>
    </source>
</evidence>
<dbReference type="InterPro" id="IPR014722">
    <property type="entry name" value="Rib_uL2_dom2"/>
</dbReference>
<dbReference type="STRING" id="1246581.A0A2H9TKU2"/>
<dbReference type="InterPro" id="IPR012340">
    <property type="entry name" value="NA-bd_OB-fold"/>
</dbReference>
<dbReference type="InterPro" id="IPR014726">
    <property type="entry name" value="Ribosomal_uL2_dom3"/>
</dbReference>
<dbReference type="Pfam" id="PF00181">
    <property type="entry name" value="Ribosomal_L2_N"/>
    <property type="match status" value="1"/>
</dbReference>
<dbReference type="InterPro" id="IPR022671">
    <property type="entry name" value="Ribosomal_uL2_CS"/>
</dbReference>
<dbReference type="FunFam" id="2.30.30.30:FF:000001">
    <property type="entry name" value="50S ribosomal protein L2"/>
    <property type="match status" value="1"/>
</dbReference>
<dbReference type="InterPro" id="IPR005880">
    <property type="entry name" value="Ribosomal_uL2_bac/org-type"/>
</dbReference>
<dbReference type="InterPro" id="IPR022666">
    <property type="entry name" value="Ribosomal_uL2_RNA-bd_dom"/>
</dbReference>
<dbReference type="Pfam" id="PF03947">
    <property type="entry name" value="Ribosomal_L2_C"/>
    <property type="match status" value="1"/>
</dbReference>
<evidence type="ECO:0000256" key="1">
    <source>
        <dbReference type="ARBA" id="ARBA00005636"/>
    </source>
</evidence>
<gene>
    <name evidence="7" type="ORF">PSACC_01829</name>
</gene>
<dbReference type="GO" id="GO:0003723">
    <property type="term" value="F:RNA binding"/>
    <property type="evidence" value="ECO:0007669"/>
    <property type="project" value="InterPro"/>
</dbReference>
<dbReference type="PANTHER" id="PTHR13691">
    <property type="entry name" value="RIBOSOMAL PROTEIN L2"/>
    <property type="match status" value="1"/>
</dbReference>
<dbReference type="SMART" id="SM01383">
    <property type="entry name" value="Ribosomal_L2"/>
    <property type="match status" value="1"/>
</dbReference>
<evidence type="ECO:0000256" key="3">
    <source>
        <dbReference type="ARBA" id="ARBA00023274"/>
    </source>
</evidence>
<dbReference type="GO" id="GO:0005762">
    <property type="term" value="C:mitochondrial large ribosomal subunit"/>
    <property type="evidence" value="ECO:0007669"/>
    <property type="project" value="TreeGrafter"/>
</dbReference>
<organism evidence="7 8">
    <name type="scientific">Paramicrosporidium saccamoebae</name>
    <dbReference type="NCBI Taxonomy" id="1246581"/>
    <lineage>
        <taxon>Eukaryota</taxon>
        <taxon>Fungi</taxon>
        <taxon>Fungi incertae sedis</taxon>
        <taxon>Cryptomycota</taxon>
        <taxon>Cryptomycota incertae sedis</taxon>
        <taxon>Paramicrosporidium</taxon>
    </lineage>
</organism>
<comment type="similarity">
    <text evidence="1">Belongs to the universal ribosomal protein uL2 family.</text>
</comment>
<name>A0A2H9TKU2_9FUNG</name>
<feature type="domain" description="Large ribosomal subunit protein uL2 C-terminal" evidence="5">
    <location>
        <begin position="171"/>
        <end position="299"/>
    </location>
</feature>
<dbReference type="PROSITE" id="PS00467">
    <property type="entry name" value="RIBOSOMAL_L2"/>
    <property type="match status" value="1"/>
</dbReference>
<dbReference type="GO" id="GO:0003735">
    <property type="term" value="F:structural constituent of ribosome"/>
    <property type="evidence" value="ECO:0007669"/>
    <property type="project" value="InterPro"/>
</dbReference>
<evidence type="ECO:0000259" key="5">
    <source>
        <dbReference type="SMART" id="SM01382"/>
    </source>
</evidence>
<comment type="caution">
    <text evidence="7">The sequence shown here is derived from an EMBL/GenBank/DDBJ whole genome shotgun (WGS) entry which is preliminary data.</text>
</comment>
<dbReference type="SMART" id="SM01382">
    <property type="entry name" value="Ribosomal_L2_C"/>
    <property type="match status" value="1"/>
</dbReference>
<evidence type="ECO:0000259" key="6">
    <source>
        <dbReference type="SMART" id="SM01383"/>
    </source>
</evidence>
<dbReference type="SUPFAM" id="SSF50104">
    <property type="entry name" value="Translation proteins SH3-like domain"/>
    <property type="match status" value="1"/>
</dbReference>
<dbReference type="InterPro" id="IPR002171">
    <property type="entry name" value="Ribosomal_uL2"/>
</dbReference>
<dbReference type="Gene3D" id="2.30.30.30">
    <property type="match status" value="1"/>
</dbReference>
<dbReference type="GO" id="GO:0032543">
    <property type="term" value="P:mitochondrial translation"/>
    <property type="evidence" value="ECO:0007669"/>
    <property type="project" value="TreeGrafter"/>
</dbReference>
<dbReference type="InterPro" id="IPR008991">
    <property type="entry name" value="Translation_prot_SH3-like_sf"/>
</dbReference>
<dbReference type="EMBL" id="MTSL01000128">
    <property type="protein sequence ID" value="PJF18356.1"/>
    <property type="molecule type" value="Genomic_DNA"/>
</dbReference>